<gene>
    <name evidence="2" type="ORF">J2T19_004634</name>
</gene>
<dbReference type="InterPro" id="IPR018711">
    <property type="entry name" value="NAGPA"/>
</dbReference>
<name>A0ABT9WIU2_9BACL</name>
<comment type="caution">
    <text evidence="2">The sequence shown here is derived from an EMBL/GenBank/DDBJ whole genome shotgun (WGS) entry which is preliminary data.</text>
</comment>
<dbReference type="Pfam" id="PF09992">
    <property type="entry name" value="NAGPA"/>
    <property type="match status" value="1"/>
</dbReference>
<dbReference type="EMBL" id="JAUSTI010000016">
    <property type="protein sequence ID" value="MDQ0173142.1"/>
    <property type="molecule type" value="Genomic_DNA"/>
</dbReference>
<sequence length="240" mass="26766">MANYEYYSWKHIPAAIVEQHVIKTSLSNIKSETVLRPLNKTSHVGINGGFFEATQGYNSPPTGGSSIIYVKGEENQTVTYEGRTLKKNYLSNTSVSGNEISRKTAVFYKDMNGSLRATHLYVKNLNEVYAYYPKSTVEMVIGGNDYNLENWGGSSIKGELGYYLSIPRTILAWKNNDAYLIAGQGSVPFMRDIMDDLGLNAVNSIMLDGSGSTQMQINNPKRNPVNSSRYVYNMIRVITP</sequence>
<reference evidence="2 3" key="1">
    <citation type="submission" date="2023-07" db="EMBL/GenBank/DDBJ databases">
        <title>Sorghum-associated microbial communities from plants grown in Nebraska, USA.</title>
        <authorList>
            <person name="Schachtman D."/>
        </authorList>
    </citation>
    <scope>NUCLEOTIDE SEQUENCE [LARGE SCALE GENOMIC DNA]</scope>
    <source>
        <strain evidence="2 3">DS1314</strain>
    </source>
</reference>
<evidence type="ECO:0000259" key="1">
    <source>
        <dbReference type="Pfam" id="PF09992"/>
    </source>
</evidence>
<keyword evidence="3" id="KW-1185">Reference proteome</keyword>
<evidence type="ECO:0000313" key="2">
    <source>
        <dbReference type="EMBL" id="MDQ0173142.1"/>
    </source>
</evidence>
<protein>
    <recommendedName>
        <fullName evidence="1">Phosphodiester glycosidase domain-containing protein</fullName>
    </recommendedName>
</protein>
<accession>A0ABT9WIU2</accession>
<dbReference type="Proteomes" id="UP001233836">
    <property type="component" value="Unassembled WGS sequence"/>
</dbReference>
<evidence type="ECO:0000313" key="3">
    <source>
        <dbReference type="Proteomes" id="UP001233836"/>
    </source>
</evidence>
<feature type="domain" description="Phosphodiester glycosidase" evidence="1">
    <location>
        <begin position="43"/>
        <end position="237"/>
    </location>
</feature>
<proteinExistence type="predicted"/>
<dbReference type="RefSeq" id="WP_307219901.1">
    <property type="nucleotide sequence ID" value="NZ_JAUSTI010000016.1"/>
</dbReference>
<organism evidence="2 3">
    <name type="scientific">Paenibacillus tundrae</name>
    <dbReference type="NCBI Taxonomy" id="528187"/>
    <lineage>
        <taxon>Bacteria</taxon>
        <taxon>Bacillati</taxon>
        <taxon>Bacillota</taxon>
        <taxon>Bacilli</taxon>
        <taxon>Bacillales</taxon>
        <taxon>Paenibacillaceae</taxon>
        <taxon>Paenibacillus</taxon>
    </lineage>
</organism>